<dbReference type="Proteomes" id="UP000746690">
    <property type="component" value="Unassembled WGS sequence"/>
</dbReference>
<reference evidence="1 2" key="1">
    <citation type="submission" date="2020-04" db="EMBL/GenBank/DDBJ databases">
        <title>A Flavivirga sp. nov.</title>
        <authorList>
            <person name="Sun X."/>
        </authorList>
    </citation>
    <scope>NUCLEOTIDE SEQUENCE [LARGE SCALE GENOMIC DNA]</scope>
    <source>
        <strain evidence="1 2">Y03</strain>
    </source>
</reference>
<evidence type="ECO:0008006" key="3">
    <source>
        <dbReference type="Google" id="ProtNLM"/>
    </source>
</evidence>
<dbReference type="EMBL" id="JABBHF010000002">
    <property type="protein sequence ID" value="NMH86763.1"/>
    <property type="molecule type" value="Genomic_DNA"/>
</dbReference>
<gene>
    <name evidence="1" type="ORF">HHX25_04555</name>
</gene>
<comment type="caution">
    <text evidence="1">The sequence shown here is derived from an EMBL/GenBank/DDBJ whole genome shotgun (WGS) entry which is preliminary data.</text>
</comment>
<proteinExistence type="predicted"/>
<protein>
    <recommendedName>
        <fullName evidence="3">PIN domain-containing protein</fullName>
    </recommendedName>
</protein>
<sequence>MSTLIIADETVTGEVLNKISLKFNKEYITVEELIRVRVITEVEKWLDLDCRLVVPTKTEKLLNQNSLKAKKDNIDIESQIYIALGAFQKNGFFIIIDDKQAESLDQEFLITNDTKVSFFKLTPLVGG</sequence>
<organism evidence="1 2">
    <name type="scientific">Flavivirga algicola</name>
    <dbReference type="NCBI Taxonomy" id="2729136"/>
    <lineage>
        <taxon>Bacteria</taxon>
        <taxon>Pseudomonadati</taxon>
        <taxon>Bacteroidota</taxon>
        <taxon>Flavobacteriia</taxon>
        <taxon>Flavobacteriales</taxon>
        <taxon>Flavobacteriaceae</taxon>
        <taxon>Flavivirga</taxon>
    </lineage>
</organism>
<evidence type="ECO:0000313" key="1">
    <source>
        <dbReference type="EMBL" id="NMH86763.1"/>
    </source>
</evidence>
<keyword evidence="2" id="KW-1185">Reference proteome</keyword>
<accession>A0ABX1RVP9</accession>
<name>A0ABX1RVP9_9FLAO</name>
<dbReference type="RefSeq" id="WP_169670614.1">
    <property type="nucleotide sequence ID" value="NZ_JABBHF010000002.1"/>
</dbReference>
<evidence type="ECO:0000313" key="2">
    <source>
        <dbReference type="Proteomes" id="UP000746690"/>
    </source>
</evidence>